<dbReference type="Gene3D" id="3.40.50.300">
    <property type="entry name" value="P-loop containing nucleotide triphosphate hydrolases"/>
    <property type="match status" value="1"/>
</dbReference>
<dbReference type="InterPro" id="IPR027417">
    <property type="entry name" value="P-loop_NTPase"/>
</dbReference>
<reference evidence="7" key="1">
    <citation type="journal article" date="2019" name="Int. J. Syst. Evol. Microbiol.">
        <title>The Global Catalogue of Microorganisms (GCM) 10K type strain sequencing project: providing services to taxonomists for standard genome sequencing and annotation.</title>
        <authorList>
            <consortium name="The Broad Institute Genomics Platform"/>
            <consortium name="The Broad Institute Genome Sequencing Center for Infectious Disease"/>
            <person name="Wu L."/>
            <person name="Ma J."/>
        </authorList>
    </citation>
    <scope>NUCLEOTIDE SEQUENCE [LARGE SCALE GENOMIC DNA]</scope>
    <source>
        <strain evidence="7">CGMCC 4.7323</strain>
    </source>
</reference>
<dbReference type="EMBL" id="BMND01000042">
    <property type="protein sequence ID" value="GGN61547.1"/>
    <property type="molecule type" value="Genomic_DNA"/>
</dbReference>
<keyword evidence="4 6" id="KW-0067">ATP-binding</keyword>
<dbReference type="Proteomes" id="UP000600080">
    <property type="component" value="Unassembled WGS sequence"/>
</dbReference>
<keyword evidence="7" id="KW-1185">Reference proteome</keyword>
<dbReference type="InterPro" id="IPR003439">
    <property type="entry name" value="ABC_transporter-like_ATP-bd"/>
</dbReference>
<keyword evidence="3" id="KW-0547">Nucleotide-binding</keyword>
<accession>A0ABQ2K102</accession>
<evidence type="ECO:0000313" key="6">
    <source>
        <dbReference type="EMBL" id="GGN61547.1"/>
    </source>
</evidence>
<organism evidence="6 7">
    <name type="scientific">Streptomyces kronopolitis</name>
    <dbReference type="NCBI Taxonomy" id="1612435"/>
    <lineage>
        <taxon>Bacteria</taxon>
        <taxon>Bacillati</taxon>
        <taxon>Actinomycetota</taxon>
        <taxon>Actinomycetes</taxon>
        <taxon>Kitasatosporales</taxon>
        <taxon>Streptomycetaceae</taxon>
        <taxon>Streptomyces</taxon>
    </lineage>
</organism>
<dbReference type="PANTHER" id="PTHR24220">
    <property type="entry name" value="IMPORT ATP-BINDING PROTEIN"/>
    <property type="match status" value="1"/>
</dbReference>
<evidence type="ECO:0000313" key="7">
    <source>
        <dbReference type="Proteomes" id="UP000600080"/>
    </source>
</evidence>
<evidence type="ECO:0000256" key="4">
    <source>
        <dbReference type="ARBA" id="ARBA00022840"/>
    </source>
</evidence>
<dbReference type="RefSeq" id="WP_189103484.1">
    <property type="nucleotide sequence ID" value="NZ_BMND01000042.1"/>
</dbReference>
<name>A0ABQ2K102_9ACTN</name>
<dbReference type="PROSITE" id="PS50893">
    <property type="entry name" value="ABC_TRANSPORTER_2"/>
    <property type="match status" value="1"/>
</dbReference>
<gene>
    <name evidence="6" type="primary">lolD</name>
    <name evidence="6" type="ORF">GCM10012285_60620</name>
</gene>
<comment type="caution">
    <text evidence="6">The sequence shown here is derived from an EMBL/GenBank/DDBJ whole genome shotgun (WGS) entry which is preliminary data.</text>
</comment>
<dbReference type="GO" id="GO:0005524">
    <property type="term" value="F:ATP binding"/>
    <property type="evidence" value="ECO:0007669"/>
    <property type="project" value="UniProtKB-KW"/>
</dbReference>
<comment type="similarity">
    <text evidence="1">Belongs to the ABC transporter superfamily.</text>
</comment>
<dbReference type="SMART" id="SM00382">
    <property type="entry name" value="AAA"/>
    <property type="match status" value="1"/>
</dbReference>
<evidence type="ECO:0000256" key="1">
    <source>
        <dbReference type="ARBA" id="ARBA00005417"/>
    </source>
</evidence>
<dbReference type="SUPFAM" id="SSF52540">
    <property type="entry name" value="P-loop containing nucleoside triphosphate hydrolases"/>
    <property type="match status" value="1"/>
</dbReference>
<dbReference type="GeneID" id="301551738"/>
<dbReference type="Pfam" id="PF00005">
    <property type="entry name" value="ABC_tran"/>
    <property type="match status" value="1"/>
</dbReference>
<keyword evidence="6" id="KW-0449">Lipoprotein</keyword>
<protein>
    <submittedName>
        <fullName evidence="6">Lipoprotein-releasing system ATP-binding protein LolD</fullName>
    </submittedName>
</protein>
<dbReference type="InterPro" id="IPR017911">
    <property type="entry name" value="MacB-like_ATP-bd"/>
</dbReference>
<feature type="domain" description="ABC transporter" evidence="5">
    <location>
        <begin position="12"/>
        <end position="231"/>
    </location>
</feature>
<dbReference type="PANTHER" id="PTHR24220:SF689">
    <property type="entry name" value="LIPOPROTEIN-RELEASING SYSTEM ATP-BINDING PROTEIN LOLD"/>
    <property type="match status" value="1"/>
</dbReference>
<dbReference type="InterPro" id="IPR015854">
    <property type="entry name" value="ABC_transpr_LolD-like"/>
</dbReference>
<sequence length="231" mass="24443">MVHPNVDAHPVLRLNGLSYSIGERRLLNGVTLDLASGEAVAVTGPSGSGKSTLLSLILGLITPNRDQVWVAGSDMSALRGKRLARHRAQHLSMVFQFGELLPELTPVENVALAGLLAGEPGRSAYERAAGLLREVGVTGTTATTGELSGGERQRTALARALMNRPSLILADEPTGSLDTAARSSVADLLFSLPQRWGCGLLVVTHDPSIAARAHRHFSLREGLLHDEQVAA</sequence>
<dbReference type="InterPro" id="IPR003593">
    <property type="entry name" value="AAA+_ATPase"/>
</dbReference>
<keyword evidence="2" id="KW-0813">Transport</keyword>
<evidence type="ECO:0000256" key="2">
    <source>
        <dbReference type="ARBA" id="ARBA00022448"/>
    </source>
</evidence>
<dbReference type="CDD" id="cd03255">
    <property type="entry name" value="ABC_MJ0796_LolCDE_FtsE"/>
    <property type="match status" value="1"/>
</dbReference>
<evidence type="ECO:0000256" key="3">
    <source>
        <dbReference type="ARBA" id="ARBA00022741"/>
    </source>
</evidence>
<proteinExistence type="inferred from homology"/>
<evidence type="ECO:0000259" key="5">
    <source>
        <dbReference type="PROSITE" id="PS50893"/>
    </source>
</evidence>